<feature type="transmembrane region" description="Helical" evidence="1">
    <location>
        <begin position="237"/>
        <end position="257"/>
    </location>
</feature>
<sequence>MSLKPLLARLSDEKHRASTQLELLFDLVVVIAIAMAADQLKEQILAGEVLFGVSQFLAAFFLIWWPWNQFSWFASGFDNDDAAYRINVMVMMLGLLIITASLPDFFEHQEMGMTFLGYCLMRLSFALLWWRAGHDNPEFRKAAKLRAAGLVVMQGWWALGVFIVPSGSIPFYLVYAGGIVGELLIPRLVDKNFSLNWHREHIIERFGLLNIIVLGELMLSSAEAFEAIHSDGHILKLILLGIGGMTITCVLWWLYFLEEEHLSSDESEVAFAWGYGHFLLYVAGAAIGSGLGVMLHWLTEGAHHLPAYASMVVSLPVGLYVVALWLVRDRYILARQHSWRLLLVAVACTAAGFLPPEVCLVTVCVLLIVGLIYRTSPACTKAVQADEGV</sequence>
<name>A0ABT0N6I4_9GAMM</name>
<keyword evidence="3" id="KW-1185">Reference proteome</keyword>
<accession>A0ABT0N6I4</accession>
<proteinExistence type="predicted"/>
<feature type="transmembrane region" description="Helical" evidence="1">
    <location>
        <begin position="339"/>
        <end position="372"/>
    </location>
</feature>
<gene>
    <name evidence="2" type="ORF">L2725_09730</name>
</gene>
<dbReference type="PANTHER" id="PTHR36840:SF1">
    <property type="entry name" value="BLL5714 PROTEIN"/>
    <property type="match status" value="1"/>
</dbReference>
<dbReference type="InterPro" id="IPR010640">
    <property type="entry name" value="Low_temperature_requirement_A"/>
</dbReference>
<feature type="transmembrane region" description="Helical" evidence="1">
    <location>
        <begin position="305"/>
        <end position="327"/>
    </location>
</feature>
<feature type="transmembrane region" description="Helical" evidence="1">
    <location>
        <begin position="278"/>
        <end position="299"/>
    </location>
</feature>
<dbReference type="RefSeq" id="WP_249248798.1">
    <property type="nucleotide sequence ID" value="NZ_JAKIKT010000003.1"/>
</dbReference>
<dbReference type="EMBL" id="JAKIKT010000003">
    <property type="protein sequence ID" value="MCL2914066.1"/>
    <property type="molecule type" value="Genomic_DNA"/>
</dbReference>
<dbReference type="PANTHER" id="PTHR36840">
    <property type="entry name" value="BLL5714 PROTEIN"/>
    <property type="match status" value="1"/>
</dbReference>
<organism evidence="2 3">
    <name type="scientific">Shewanella corallii</name>
    <dbReference type="NCBI Taxonomy" id="560080"/>
    <lineage>
        <taxon>Bacteria</taxon>
        <taxon>Pseudomonadati</taxon>
        <taxon>Pseudomonadota</taxon>
        <taxon>Gammaproteobacteria</taxon>
        <taxon>Alteromonadales</taxon>
        <taxon>Shewanellaceae</taxon>
        <taxon>Shewanella</taxon>
    </lineage>
</organism>
<keyword evidence="1" id="KW-0812">Transmembrane</keyword>
<dbReference type="Pfam" id="PF06772">
    <property type="entry name" value="LtrA"/>
    <property type="match status" value="1"/>
</dbReference>
<feature type="transmembrane region" description="Helical" evidence="1">
    <location>
        <begin position="115"/>
        <end position="133"/>
    </location>
</feature>
<protein>
    <submittedName>
        <fullName evidence="2">Low temperature requirement protein A</fullName>
    </submittedName>
</protein>
<feature type="transmembrane region" description="Helical" evidence="1">
    <location>
        <begin position="43"/>
        <end position="65"/>
    </location>
</feature>
<dbReference type="Proteomes" id="UP001202831">
    <property type="component" value="Unassembled WGS sequence"/>
</dbReference>
<feature type="transmembrane region" description="Helical" evidence="1">
    <location>
        <begin position="86"/>
        <end position="103"/>
    </location>
</feature>
<keyword evidence="1" id="KW-0472">Membrane</keyword>
<evidence type="ECO:0000313" key="3">
    <source>
        <dbReference type="Proteomes" id="UP001202831"/>
    </source>
</evidence>
<evidence type="ECO:0000313" key="2">
    <source>
        <dbReference type="EMBL" id="MCL2914066.1"/>
    </source>
</evidence>
<keyword evidence="1" id="KW-1133">Transmembrane helix</keyword>
<evidence type="ECO:0000256" key="1">
    <source>
        <dbReference type="SAM" id="Phobius"/>
    </source>
</evidence>
<comment type="caution">
    <text evidence="2">The sequence shown here is derived from an EMBL/GenBank/DDBJ whole genome shotgun (WGS) entry which is preliminary data.</text>
</comment>
<reference evidence="2 3" key="1">
    <citation type="submission" date="2022-01" db="EMBL/GenBank/DDBJ databases">
        <title>Whole genome-based taxonomy of the Shewanellaceae.</title>
        <authorList>
            <person name="Martin-Rodriguez A.J."/>
        </authorList>
    </citation>
    <scope>NUCLEOTIDE SEQUENCE [LARGE SCALE GENOMIC DNA]</scope>
    <source>
        <strain evidence="2 3">DSM 21332</strain>
    </source>
</reference>